<dbReference type="InterPro" id="IPR020846">
    <property type="entry name" value="MFS_dom"/>
</dbReference>
<evidence type="ECO:0000256" key="5">
    <source>
        <dbReference type="ARBA" id="ARBA00023136"/>
    </source>
</evidence>
<keyword evidence="9" id="KW-1185">Reference proteome</keyword>
<feature type="transmembrane region" description="Helical" evidence="6">
    <location>
        <begin position="151"/>
        <end position="171"/>
    </location>
</feature>
<reference evidence="8 9" key="1">
    <citation type="submission" date="2020-10" db="EMBL/GenBank/DDBJ databases">
        <title>Complete genome sequence of Corynebacterium massiliense DSM 45435, type strain of Corynebacterium massiliense.</title>
        <authorList>
            <person name="Busche T."/>
            <person name="Kalinowski J."/>
            <person name="Ruckert C."/>
        </authorList>
    </citation>
    <scope>NUCLEOTIDE SEQUENCE [LARGE SCALE GENOMIC DNA]</scope>
    <source>
        <strain evidence="8 9">DSM 45435</strain>
    </source>
</reference>
<evidence type="ECO:0000256" key="4">
    <source>
        <dbReference type="ARBA" id="ARBA00022989"/>
    </source>
</evidence>
<evidence type="ECO:0000256" key="3">
    <source>
        <dbReference type="ARBA" id="ARBA00022692"/>
    </source>
</evidence>
<dbReference type="InterPro" id="IPR036259">
    <property type="entry name" value="MFS_trans_sf"/>
</dbReference>
<dbReference type="Gene3D" id="1.20.1720.10">
    <property type="entry name" value="Multidrug resistance protein D"/>
    <property type="match status" value="1"/>
</dbReference>
<name>A0ABY7U6T2_9CORY</name>
<comment type="subcellular location">
    <subcellularLocation>
        <location evidence="1">Cell membrane</location>
        <topology evidence="1">Multi-pass membrane protein</topology>
    </subcellularLocation>
</comment>
<proteinExistence type="predicted"/>
<feature type="transmembrane region" description="Helical" evidence="6">
    <location>
        <begin position="293"/>
        <end position="317"/>
    </location>
</feature>
<evidence type="ECO:0000259" key="7">
    <source>
        <dbReference type="PROSITE" id="PS50850"/>
    </source>
</evidence>
<keyword evidence="5 6" id="KW-0472">Membrane</keyword>
<feature type="transmembrane region" description="Helical" evidence="6">
    <location>
        <begin position="235"/>
        <end position="253"/>
    </location>
</feature>
<organism evidence="8 9">
    <name type="scientific">Corynebacterium massiliense DSM 45435</name>
    <dbReference type="NCBI Taxonomy" id="1121364"/>
    <lineage>
        <taxon>Bacteria</taxon>
        <taxon>Bacillati</taxon>
        <taxon>Actinomycetota</taxon>
        <taxon>Actinomycetes</taxon>
        <taxon>Mycobacteriales</taxon>
        <taxon>Corynebacteriaceae</taxon>
        <taxon>Corynebacterium</taxon>
    </lineage>
</organism>
<gene>
    <name evidence="8" type="primary">hsrA</name>
    <name evidence="8" type="ORF">CMASS_04805</name>
</gene>
<keyword evidence="3 6" id="KW-0812">Transmembrane</keyword>
<accession>A0ABY7U6T2</accession>
<evidence type="ECO:0000313" key="9">
    <source>
        <dbReference type="Proteomes" id="UP001220064"/>
    </source>
</evidence>
<dbReference type="PANTHER" id="PTHR42718:SF9">
    <property type="entry name" value="MAJOR FACILITATOR SUPERFAMILY MULTIDRUG TRANSPORTER MFSC"/>
    <property type="match status" value="1"/>
</dbReference>
<dbReference type="Proteomes" id="UP001220064">
    <property type="component" value="Chromosome"/>
</dbReference>
<evidence type="ECO:0000313" key="8">
    <source>
        <dbReference type="EMBL" id="WCZ32408.1"/>
    </source>
</evidence>
<evidence type="ECO:0000256" key="2">
    <source>
        <dbReference type="ARBA" id="ARBA00022448"/>
    </source>
</evidence>
<feature type="transmembrane region" description="Helical" evidence="6">
    <location>
        <begin position="63"/>
        <end position="82"/>
    </location>
</feature>
<sequence>MLLAAILPLLDSSLINVLLPNVAHSLGAPAATVQWGVSGYLLAAMVGIVGSIPTLARFGARTVGISSVVLFGLASVLVGASGTPAAFVAARVVQGLACGFIMPAVQQLAADIVGRSGMRAALATVGLPAVVAPAFGPLLGGVFVGAVGWRALFFINVPLVFCIGVMGAGRFSTQNAAPTRDTPKAAGLGFRDLTHLARSAVFVRTMLVCFIVGAVFYGTLLLTSLDVQVHLRAPAWWAGLVLGVQGVGAWIARSLVKGRWKDHNAFGLLSAGLLVASGAIAAMGSVVAAPPVLLFPVLFGGAFVRGLGLGVCTLLALSSVYEVVDRRRTAIAGSLSRLMLQVGGAAGTSLAGTGGAVTVGFVCLALVGAAVSWTTYRAQVV</sequence>
<dbReference type="RefSeq" id="WP_240482755.1">
    <property type="nucleotide sequence ID" value="NZ_ATVG01000002.1"/>
</dbReference>
<feature type="transmembrane region" description="Helical" evidence="6">
    <location>
        <begin position="338"/>
        <end position="371"/>
    </location>
</feature>
<feature type="transmembrane region" description="Helical" evidence="6">
    <location>
        <begin position="265"/>
        <end position="287"/>
    </location>
</feature>
<feature type="transmembrane region" description="Helical" evidence="6">
    <location>
        <begin position="88"/>
        <end position="109"/>
    </location>
</feature>
<keyword evidence="2" id="KW-0813">Transport</keyword>
<feature type="transmembrane region" description="Helical" evidence="6">
    <location>
        <begin position="121"/>
        <end position="145"/>
    </location>
</feature>
<evidence type="ECO:0000256" key="1">
    <source>
        <dbReference type="ARBA" id="ARBA00004651"/>
    </source>
</evidence>
<dbReference type="EMBL" id="CP063189">
    <property type="protein sequence ID" value="WCZ32408.1"/>
    <property type="molecule type" value="Genomic_DNA"/>
</dbReference>
<dbReference type="PROSITE" id="PS50850">
    <property type="entry name" value="MFS"/>
    <property type="match status" value="1"/>
</dbReference>
<dbReference type="Pfam" id="PF07690">
    <property type="entry name" value="MFS_1"/>
    <property type="match status" value="1"/>
</dbReference>
<keyword evidence="4 6" id="KW-1133">Transmembrane helix</keyword>
<dbReference type="InterPro" id="IPR011701">
    <property type="entry name" value="MFS"/>
</dbReference>
<dbReference type="SUPFAM" id="SSF103473">
    <property type="entry name" value="MFS general substrate transporter"/>
    <property type="match status" value="1"/>
</dbReference>
<dbReference type="PANTHER" id="PTHR42718">
    <property type="entry name" value="MAJOR FACILITATOR SUPERFAMILY MULTIDRUG TRANSPORTER MFSC"/>
    <property type="match status" value="1"/>
</dbReference>
<protein>
    <submittedName>
        <fullName evidence="8">Transport protein HsrA</fullName>
    </submittedName>
</protein>
<feature type="transmembrane region" description="Helical" evidence="6">
    <location>
        <begin position="201"/>
        <end position="223"/>
    </location>
</feature>
<evidence type="ECO:0000256" key="6">
    <source>
        <dbReference type="SAM" id="Phobius"/>
    </source>
</evidence>
<feature type="transmembrane region" description="Helical" evidence="6">
    <location>
        <begin position="37"/>
        <end position="56"/>
    </location>
</feature>
<feature type="domain" description="Major facilitator superfamily (MFS) profile" evidence="7">
    <location>
        <begin position="1"/>
        <end position="380"/>
    </location>
</feature>